<dbReference type="PANTHER" id="PTHR33828">
    <property type="entry name" value="OS05G0596200 PROTEIN"/>
    <property type="match status" value="1"/>
</dbReference>
<keyword evidence="3" id="KW-1185">Reference proteome</keyword>
<feature type="compositionally biased region" description="Polar residues" evidence="1">
    <location>
        <begin position="166"/>
        <end position="184"/>
    </location>
</feature>
<feature type="compositionally biased region" description="Basic and acidic residues" evidence="1">
    <location>
        <begin position="58"/>
        <end position="67"/>
    </location>
</feature>
<dbReference type="AlphaFoldDB" id="A0AAD8H874"/>
<feature type="compositionally biased region" description="Basic and acidic residues" evidence="1">
    <location>
        <begin position="86"/>
        <end position="95"/>
    </location>
</feature>
<gene>
    <name evidence="2" type="ORF">POM88_046778</name>
</gene>
<feature type="compositionally biased region" description="Basic residues" evidence="1">
    <location>
        <begin position="211"/>
        <end position="222"/>
    </location>
</feature>
<feature type="compositionally biased region" description="Acidic residues" evidence="1">
    <location>
        <begin position="17"/>
        <end position="26"/>
    </location>
</feature>
<evidence type="ECO:0000256" key="1">
    <source>
        <dbReference type="SAM" id="MobiDB-lite"/>
    </source>
</evidence>
<accession>A0AAD8H874</accession>
<feature type="region of interest" description="Disordered" evidence="1">
    <location>
        <begin position="1"/>
        <end position="95"/>
    </location>
</feature>
<sequence length="222" mass="25223">MSSGMKKGGKSKVKEEDNLDYDDDDFVDTKPKIKQQPQDDDFQDNKPTTTSNKRKRVKKEEEMEVKFENNGGGKKREKKSFTLPGQKRDPPDERDPLRIFYQTLYEQVPTSEMAAFWMMESGLLPFEKAYEVFQKKLQMKQQQKLASPMKAVVTVKKESGSVKRNIMSSAEQTTTKKSIGTVKSSKMGKSDDNQTDNQSDDDFASPVDKGKKPRAGKKSKAT</sequence>
<reference evidence="2" key="2">
    <citation type="submission" date="2023-05" db="EMBL/GenBank/DDBJ databases">
        <authorList>
            <person name="Schelkunov M.I."/>
        </authorList>
    </citation>
    <scope>NUCLEOTIDE SEQUENCE</scope>
    <source>
        <strain evidence="2">Hsosn_3</strain>
        <tissue evidence="2">Leaf</tissue>
    </source>
</reference>
<feature type="region of interest" description="Disordered" evidence="1">
    <location>
        <begin position="142"/>
        <end position="222"/>
    </location>
</feature>
<comment type="caution">
    <text evidence="2">The sequence shown here is derived from an EMBL/GenBank/DDBJ whole genome shotgun (WGS) entry which is preliminary data.</text>
</comment>
<evidence type="ECO:0000313" key="2">
    <source>
        <dbReference type="EMBL" id="KAK1362304.1"/>
    </source>
</evidence>
<name>A0AAD8H874_9APIA</name>
<dbReference type="Proteomes" id="UP001237642">
    <property type="component" value="Unassembled WGS sequence"/>
</dbReference>
<protein>
    <submittedName>
        <fullName evidence="2">Transcriptional regulator ATRX-like</fullName>
    </submittedName>
</protein>
<dbReference type="EMBL" id="JAUIZM010000010">
    <property type="protein sequence ID" value="KAK1362304.1"/>
    <property type="molecule type" value="Genomic_DNA"/>
</dbReference>
<evidence type="ECO:0000313" key="3">
    <source>
        <dbReference type="Proteomes" id="UP001237642"/>
    </source>
</evidence>
<organism evidence="2 3">
    <name type="scientific">Heracleum sosnowskyi</name>
    <dbReference type="NCBI Taxonomy" id="360622"/>
    <lineage>
        <taxon>Eukaryota</taxon>
        <taxon>Viridiplantae</taxon>
        <taxon>Streptophyta</taxon>
        <taxon>Embryophyta</taxon>
        <taxon>Tracheophyta</taxon>
        <taxon>Spermatophyta</taxon>
        <taxon>Magnoliopsida</taxon>
        <taxon>eudicotyledons</taxon>
        <taxon>Gunneridae</taxon>
        <taxon>Pentapetalae</taxon>
        <taxon>asterids</taxon>
        <taxon>campanulids</taxon>
        <taxon>Apiales</taxon>
        <taxon>Apiaceae</taxon>
        <taxon>Apioideae</taxon>
        <taxon>apioid superclade</taxon>
        <taxon>Tordylieae</taxon>
        <taxon>Tordyliinae</taxon>
        <taxon>Heracleum</taxon>
    </lineage>
</organism>
<reference evidence="2" key="1">
    <citation type="submission" date="2023-02" db="EMBL/GenBank/DDBJ databases">
        <title>Genome of toxic invasive species Heracleum sosnowskyi carries increased number of genes despite the absence of recent whole-genome duplications.</title>
        <authorList>
            <person name="Schelkunov M."/>
            <person name="Shtratnikova V."/>
            <person name="Makarenko M."/>
            <person name="Klepikova A."/>
            <person name="Omelchenko D."/>
            <person name="Novikova G."/>
            <person name="Obukhova E."/>
            <person name="Bogdanov V."/>
            <person name="Penin A."/>
            <person name="Logacheva M."/>
        </authorList>
    </citation>
    <scope>NUCLEOTIDE SEQUENCE</scope>
    <source>
        <strain evidence="2">Hsosn_3</strain>
        <tissue evidence="2">Leaf</tissue>
    </source>
</reference>
<proteinExistence type="predicted"/>
<dbReference type="PANTHER" id="PTHR33828:SF2">
    <property type="entry name" value="NUCLEOLIN"/>
    <property type="match status" value="1"/>
</dbReference>